<feature type="transmembrane region" description="Helical" evidence="6">
    <location>
        <begin position="128"/>
        <end position="150"/>
    </location>
</feature>
<comment type="subcellular location">
    <subcellularLocation>
        <location evidence="1">Membrane</location>
        <topology evidence="1">Multi-pass membrane protein</topology>
    </subcellularLocation>
</comment>
<feature type="transmembrane region" description="Helical" evidence="6">
    <location>
        <begin position="95"/>
        <end position="121"/>
    </location>
</feature>
<dbReference type="Proteomes" id="UP000306229">
    <property type="component" value="Chromosome"/>
</dbReference>
<keyword evidence="5 6" id="KW-0472">Membrane</keyword>
<dbReference type="OrthoDB" id="9795496at2"/>
<dbReference type="PANTHER" id="PTHR10057:SF0">
    <property type="entry name" value="TRANSLOCATOR PROTEIN"/>
    <property type="match status" value="1"/>
</dbReference>
<dbReference type="CDD" id="cd15904">
    <property type="entry name" value="TSPO_MBR"/>
    <property type="match status" value="1"/>
</dbReference>
<organism evidence="7 8">
    <name type="scientific">Aureibaculum algae</name>
    <dbReference type="NCBI Taxonomy" id="2584122"/>
    <lineage>
        <taxon>Bacteria</taxon>
        <taxon>Pseudomonadati</taxon>
        <taxon>Bacteroidota</taxon>
        <taxon>Flavobacteriia</taxon>
        <taxon>Flavobacteriales</taxon>
        <taxon>Flavobacteriaceae</taxon>
        <taxon>Aureibaculum</taxon>
    </lineage>
</organism>
<dbReference type="PIRSF" id="PIRSF005859">
    <property type="entry name" value="PBR"/>
    <property type="match status" value="1"/>
</dbReference>
<evidence type="ECO:0000256" key="6">
    <source>
        <dbReference type="SAM" id="Phobius"/>
    </source>
</evidence>
<evidence type="ECO:0000313" key="8">
    <source>
        <dbReference type="Proteomes" id="UP000306229"/>
    </source>
</evidence>
<name>A0A5B7TTN0_9FLAO</name>
<evidence type="ECO:0000256" key="2">
    <source>
        <dbReference type="ARBA" id="ARBA00007524"/>
    </source>
</evidence>
<dbReference type="InterPro" id="IPR038330">
    <property type="entry name" value="TspO/MBR-related_sf"/>
</dbReference>
<dbReference type="PANTHER" id="PTHR10057">
    <property type="entry name" value="PERIPHERAL-TYPE BENZODIAZEPINE RECEPTOR"/>
    <property type="match status" value="1"/>
</dbReference>
<keyword evidence="3 6" id="KW-0812">Transmembrane</keyword>
<protein>
    <submittedName>
        <fullName evidence="7">Tryptophan-rich sensory protein</fullName>
    </submittedName>
</protein>
<feature type="transmembrane region" description="Helical" evidence="6">
    <location>
        <begin position="73"/>
        <end position="89"/>
    </location>
</feature>
<comment type="similarity">
    <text evidence="2">Belongs to the TspO/BZRP family.</text>
</comment>
<gene>
    <name evidence="7" type="ORF">FF125_09020</name>
</gene>
<accession>A0A5B7TTN0</accession>
<evidence type="ECO:0000256" key="5">
    <source>
        <dbReference type="ARBA" id="ARBA00023136"/>
    </source>
</evidence>
<dbReference type="EMBL" id="CP040749">
    <property type="protein sequence ID" value="QCX38564.1"/>
    <property type="molecule type" value="Genomic_DNA"/>
</dbReference>
<evidence type="ECO:0000256" key="1">
    <source>
        <dbReference type="ARBA" id="ARBA00004141"/>
    </source>
</evidence>
<dbReference type="RefSeq" id="WP_138949460.1">
    <property type="nucleotide sequence ID" value="NZ_CP040749.1"/>
</dbReference>
<dbReference type="AlphaFoldDB" id="A0A5B7TTN0"/>
<dbReference type="GO" id="GO:0016020">
    <property type="term" value="C:membrane"/>
    <property type="evidence" value="ECO:0007669"/>
    <property type="project" value="UniProtKB-SubCell"/>
</dbReference>
<proteinExistence type="inferred from homology"/>
<feature type="transmembrane region" description="Helical" evidence="6">
    <location>
        <begin position="47"/>
        <end position="66"/>
    </location>
</feature>
<sequence>MIYRLILFLVLNFAALGVGGFLAGNGASSDWYAHIDKAPWTPPGWVFGFAWVTIMICFSFYLAYLWPEIENKNLLIGLLVVQYLLNMAWNPTFFYYHYVLAGLLVLIGLAFVVGVFLFFYWPELKLKSILIIPYFIWLLIATSLNGYVLFKNQIII</sequence>
<evidence type="ECO:0000313" key="7">
    <source>
        <dbReference type="EMBL" id="QCX38564.1"/>
    </source>
</evidence>
<dbReference type="KEGG" id="fbe:FF125_09020"/>
<dbReference type="Pfam" id="PF03073">
    <property type="entry name" value="TspO_MBR"/>
    <property type="match status" value="1"/>
</dbReference>
<dbReference type="InterPro" id="IPR004307">
    <property type="entry name" value="TspO_MBR"/>
</dbReference>
<dbReference type="GO" id="GO:0033013">
    <property type="term" value="P:tetrapyrrole metabolic process"/>
    <property type="evidence" value="ECO:0007669"/>
    <property type="project" value="UniProtKB-ARBA"/>
</dbReference>
<reference evidence="7 8" key="1">
    <citation type="submission" date="2019-05" db="EMBL/GenBank/DDBJ databases">
        <title>Algicella ahnfeltiae gen. nov., sp. nov., a novel marine bacterium of the family Flavobacteriaceae isolated from a red alga.</title>
        <authorList>
            <person name="Nedashkovskaya O.I."/>
            <person name="Kukhlevskiy A.D."/>
            <person name="Kim S.-G."/>
            <person name="Zhukova N.V."/>
            <person name="Mikhailov V.V."/>
        </authorList>
    </citation>
    <scope>NUCLEOTIDE SEQUENCE [LARGE SCALE GENOMIC DNA]</scope>
    <source>
        <strain evidence="7 8">10Alg115</strain>
    </source>
</reference>
<dbReference type="Gene3D" id="1.20.1260.100">
    <property type="entry name" value="TspO/MBR protein"/>
    <property type="match status" value="1"/>
</dbReference>
<keyword evidence="4 6" id="KW-1133">Transmembrane helix</keyword>
<keyword evidence="8" id="KW-1185">Reference proteome</keyword>
<evidence type="ECO:0000256" key="4">
    <source>
        <dbReference type="ARBA" id="ARBA00022989"/>
    </source>
</evidence>
<evidence type="ECO:0000256" key="3">
    <source>
        <dbReference type="ARBA" id="ARBA00022692"/>
    </source>
</evidence>